<evidence type="ECO:0000256" key="2">
    <source>
        <dbReference type="ARBA" id="ARBA00022692"/>
    </source>
</evidence>
<reference evidence="6" key="1">
    <citation type="journal article" date="2021" name="Sci. Rep.">
        <title>Diploid genomic architecture of Nitzschia inconspicua, an elite biomass production diatom.</title>
        <authorList>
            <person name="Oliver A."/>
            <person name="Podell S."/>
            <person name="Pinowska A."/>
            <person name="Traller J.C."/>
            <person name="Smith S.R."/>
            <person name="McClure R."/>
            <person name="Beliaev A."/>
            <person name="Bohutskyi P."/>
            <person name="Hill E.A."/>
            <person name="Rabines A."/>
            <person name="Zheng H."/>
            <person name="Allen L.Z."/>
            <person name="Kuo A."/>
            <person name="Grigoriev I.V."/>
            <person name="Allen A.E."/>
            <person name="Hazlebeck D."/>
            <person name="Allen E.E."/>
        </authorList>
    </citation>
    <scope>NUCLEOTIDE SEQUENCE</scope>
    <source>
        <strain evidence="6">Hildebrandi</strain>
    </source>
</reference>
<gene>
    <name evidence="6" type="ORF">IV203_011549</name>
</gene>
<name>A0A9K3KSX6_9STRA</name>
<dbReference type="AlphaFoldDB" id="A0A9K3KSX6"/>
<proteinExistence type="predicted"/>
<evidence type="ECO:0000256" key="5">
    <source>
        <dbReference type="SAM" id="Phobius"/>
    </source>
</evidence>
<feature type="transmembrane region" description="Helical" evidence="5">
    <location>
        <begin position="78"/>
        <end position="99"/>
    </location>
</feature>
<dbReference type="OrthoDB" id="408493at2759"/>
<comment type="subcellular location">
    <subcellularLocation>
        <location evidence="1">Membrane</location>
        <topology evidence="1">Multi-pass membrane protein</topology>
    </subcellularLocation>
</comment>
<evidence type="ECO:0000256" key="3">
    <source>
        <dbReference type="ARBA" id="ARBA00022989"/>
    </source>
</evidence>
<feature type="transmembrane region" description="Helical" evidence="5">
    <location>
        <begin position="261"/>
        <end position="281"/>
    </location>
</feature>
<dbReference type="InterPro" id="IPR007271">
    <property type="entry name" value="Nuc_sug_transpt"/>
</dbReference>
<dbReference type="Pfam" id="PF04142">
    <property type="entry name" value="Nuc_sug_transp"/>
    <property type="match status" value="1"/>
</dbReference>
<feature type="transmembrane region" description="Helical" evidence="5">
    <location>
        <begin position="219"/>
        <end position="241"/>
    </location>
</feature>
<accession>A0A9K3KSX6</accession>
<dbReference type="GO" id="GO:0015165">
    <property type="term" value="F:pyrimidine nucleotide-sugar transmembrane transporter activity"/>
    <property type="evidence" value="ECO:0007669"/>
    <property type="project" value="InterPro"/>
</dbReference>
<keyword evidence="3 5" id="KW-1133">Transmembrane helix</keyword>
<organism evidence="6 7">
    <name type="scientific">Nitzschia inconspicua</name>
    <dbReference type="NCBI Taxonomy" id="303405"/>
    <lineage>
        <taxon>Eukaryota</taxon>
        <taxon>Sar</taxon>
        <taxon>Stramenopiles</taxon>
        <taxon>Ochrophyta</taxon>
        <taxon>Bacillariophyta</taxon>
        <taxon>Bacillariophyceae</taxon>
        <taxon>Bacillariophycidae</taxon>
        <taxon>Bacillariales</taxon>
        <taxon>Bacillariaceae</taxon>
        <taxon>Nitzschia</taxon>
    </lineage>
</organism>
<sequence length="340" mass="36644">MAQQQQQQDSSTHAAADNQKAIFYMLLLSLQFAFQPLLTRQFTPQNICRSTVILCQELLKFLLALLMLSMSGNRTTALTGWTVTSWVTVAFFPAALYALQNIAALEAYQNLDALTFNVLNQTKTLSAALCCYLVMGRKQSYLQVVSLLLLLLSALIMEKLVTVDLFLGSSSSTPSLQLPEWGSKHWTHGVAPIMLASFISGLSGALSQRNLQAKGGGRNPYLFSMELCAASSLILLCSLVASPDGQQIAQDGFWNGWTASTWIPIFTNSVGGIIVGLVTKYAGSVRKGFALILGMFLSGIVQALVTEEGVSIEQGIGGGLAAVSLWMHATNPPVLKAKVE</sequence>
<feature type="transmembrane region" description="Helical" evidence="5">
    <location>
        <begin position="186"/>
        <end position="207"/>
    </location>
</feature>
<dbReference type="EMBL" id="JAGRRH010000019">
    <property type="protein sequence ID" value="KAG7348952.1"/>
    <property type="molecule type" value="Genomic_DNA"/>
</dbReference>
<dbReference type="GO" id="GO:0000139">
    <property type="term" value="C:Golgi membrane"/>
    <property type="evidence" value="ECO:0007669"/>
    <property type="project" value="InterPro"/>
</dbReference>
<dbReference type="PANTHER" id="PTHR10231">
    <property type="entry name" value="NUCLEOTIDE-SUGAR TRANSMEMBRANE TRANSPORTER"/>
    <property type="match status" value="1"/>
</dbReference>
<evidence type="ECO:0000256" key="1">
    <source>
        <dbReference type="ARBA" id="ARBA00004141"/>
    </source>
</evidence>
<dbReference type="Proteomes" id="UP000693970">
    <property type="component" value="Unassembled WGS sequence"/>
</dbReference>
<evidence type="ECO:0000313" key="7">
    <source>
        <dbReference type="Proteomes" id="UP000693970"/>
    </source>
</evidence>
<keyword evidence="7" id="KW-1185">Reference proteome</keyword>
<keyword evidence="2 5" id="KW-0812">Transmembrane</keyword>
<comment type="caution">
    <text evidence="6">The sequence shown here is derived from an EMBL/GenBank/DDBJ whole genome shotgun (WGS) entry which is preliminary data.</text>
</comment>
<evidence type="ECO:0000256" key="4">
    <source>
        <dbReference type="ARBA" id="ARBA00023136"/>
    </source>
</evidence>
<evidence type="ECO:0000313" key="6">
    <source>
        <dbReference type="EMBL" id="KAG7348952.1"/>
    </source>
</evidence>
<feature type="transmembrane region" description="Helical" evidence="5">
    <location>
        <begin position="21"/>
        <end position="39"/>
    </location>
</feature>
<keyword evidence="4 5" id="KW-0472">Membrane</keyword>
<feature type="transmembrane region" description="Helical" evidence="5">
    <location>
        <begin position="288"/>
        <end position="305"/>
    </location>
</feature>
<protein>
    <submittedName>
        <fullName evidence="6">Nucleotide-sugar transporter</fullName>
    </submittedName>
</protein>
<feature type="transmembrane region" description="Helical" evidence="5">
    <location>
        <begin position="144"/>
        <end position="166"/>
    </location>
</feature>
<reference evidence="6" key="2">
    <citation type="submission" date="2021-04" db="EMBL/GenBank/DDBJ databases">
        <authorList>
            <person name="Podell S."/>
        </authorList>
    </citation>
    <scope>NUCLEOTIDE SEQUENCE</scope>
    <source>
        <strain evidence="6">Hildebrandi</strain>
    </source>
</reference>